<dbReference type="OrthoDB" id="5937621at2"/>
<comment type="caution">
    <text evidence="2">The sequence shown here is derived from an EMBL/GenBank/DDBJ whole genome shotgun (WGS) entry which is preliminary data.</text>
</comment>
<dbReference type="EMBL" id="SGXG01000001">
    <property type="protein sequence ID" value="RZS96938.1"/>
    <property type="molecule type" value="Genomic_DNA"/>
</dbReference>
<dbReference type="Pfam" id="PF10091">
    <property type="entry name" value="Glycoamylase"/>
    <property type="match status" value="1"/>
</dbReference>
<dbReference type="Gene3D" id="1.50.10.140">
    <property type="match status" value="1"/>
</dbReference>
<dbReference type="InterPro" id="IPR016883">
    <property type="entry name" value="UCP028431"/>
</dbReference>
<evidence type="ECO:0000313" key="3">
    <source>
        <dbReference type="Proteomes" id="UP000292209"/>
    </source>
</evidence>
<dbReference type="RefSeq" id="WP_130275793.1">
    <property type="nucleotide sequence ID" value="NZ_SGXG01000001.1"/>
</dbReference>
<evidence type="ECO:0000259" key="1">
    <source>
        <dbReference type="Pfam" id="PF10091"/>
    </source>
</evidence>
<dbReference type="Proteomes" id="UP000292209">
    <property type="component" value="Unassembled WGS sequence"/>
</dbReference>
<proteinExistence type="predicted"/>
<evidence type="ECO:0000313" key="2">
    <source>
        <dbReference type="EMBL" id="RZS96938.1"/>
    </source>
</evidence>
<dbReference type="InterPro" id="IPR019282">
    <property type="entry name" value="Glycoamylase-like_cons_dom"/>
</dbReference>
<dbReference type="PIRSF" id="PIRSF028431">
    <property type="entry name" value="UCP028431"/>
    <property type="match status" value="1"/>
</dbReference>
<organism evidence="2 3">
    <name type="scientific">Cecembia calidifontis</name>
    <dbReference type="NCBI Taxonomy" id="1187080"/>
    <lineage>
        <taxon>Bacteria</taxon>
        <taxon>Pseudomonadati</taxon>
        <taxon>Bacteroidota</taxon>
        <taxon>Cytophagia</taxon>
        <taxon>Cytophagales</taxon>
        <taxon>Cyclobacteriaceae</taxon>
        <taxon>Cecembia</taxon>
    </lineage>
</organism>
<feature type="domain" description="Glycoamylase-like" evidence="1">
    <location>
        <begin position="213"/>
        <end position="433"/>
    </location>
</feature>
<keyword evidence="3" id="KW-1185">Reference proteome</keyword>
<reference evidence="2 3" key="1">
    <citation type="submission" date="2019-02" db="EMBL/GenBank/DDBJ databases">
        <title>Genomic Encyclopedia of Archaeal and Bacterial Type Strains, Phase II (KMG-II): from individual species to whole genera.</title>
        <authorList>
            <person name="Goeker M."/>
        </authorList>
    </citation>
    <scope>NUCLEOTIDE SEQUENCE [LARGE SCALE GENOMIC DNA]</scope>
    <source>
        <strain evidence="2 3">DSM 21411</strain>
    </source>
</reference>
<protein>
    <recommendedName>
        <fullName evidence="1">Glycoamylase-like domain-containing protein</fullName>
    </recommendedName>
</protein>
<sequence>MRYLFFLILLINLTQICSCKEKKGEVELETNVISDDSLMTLVQYRTFQYFWEGAEPTSGMARERIHIDGDYPQNDQNVVTTGGSGFGLMAILVGIERGFITRDEGLKRLDKIVDYLGQADRFHGIWSHWIEGETGKVKPFGRDDDGGDLVESAFLAQGLLTVRQYFQNDHPSEKLLVEKIDQLWEEMEWSWYINKEDNVLLWHWSPSIGFQKNHPIKGYDETLITYILAASSPNYPIPADVYHDGWARKGEIAFNAEPYGHLLELRHNGAEELGGPLFWAHYSYLGLDPRGLKDRYADYWRQNVNHTLANRAWCIENPLGFAGYGEKSWGLTASYSVNGYAAHAPGENKDKGVISPTAALSSFPYTPEYSMEAMRFWFENFGEKLFGPYGFYDAFSEEEDWFPQRYLAIDQGPIVVMIENYRSGLLWDLFMSAPEVKRGLVKLGFSSPHLN</sequence>
<dbReference type="AlphaFoldDB" id="A0A4Q7PB91"/>
<accession>A0A4Q7PB91</accession>
<name>A0A4Q7PB91_9BACT</name>
<gene>
    <name evidence="2" type="ORF">BC751_2534</name>
</gene>